<evidence type="ECO:0000256" key="1">
    <source>
        <dbReference type="SAM" id="SignalP"/>
    </source>
</evidence>
<feature type="signal peptide" evidence="1">
    <location>
        <begin position="1"/>
        <end position="24"/>
    </location>
</feature>
<dbReference type="RefSeq" id="WP_106893278.1">
    <property type="nucleotide sequence ID" value="NZ_CP027860.1"/>
</dbReference>
<dbReference type="EMBL" id="CP027860">
    <property type="protein sequence ID" value="AVP99360.1"/>
    <property type="molecule type" value="Genomic_DNA"/>
</dbReference>
<proteinExistence type="predicted"/>
<protein>
    <submittedName>
        <fullName evidence="2">Uncharacterized protein</fullName>
    </submittedName>
</protein>
<sequence>MLKAIRYGAWTVVLSASLVSAASAATWTVTTLADSGPGSLRDAINLAAADDQINIQPGLAGTIMLSTPFSLSRSVEIHGNGAVTLNRA</sequence>
<dbReference type="Proteomes" id="UP000241074">
    <property type="component" value="Chromosome"/>
</dbReference>
<reference evidence="2 3" key="2">
    <citation type="submission" date="2018-03" db="EMBL/GenBank/DDBJ databases">
        <authorList>
            <person name="Keele B.F."/>
        </authorList>
    </citation>
    <scope>NUCLEOTIDE SEQUENCE [LARGE SCALE GENOMIC DNA]</scope>
    <source>
        <strain evidence="2 3">D13</strain>
    </source>
</reference>
<keyword evidence="1" id="KW-0732">Signal</keyword>
<dbReference type="AlphaFoldDB" id="A0A2P1PX06"/>
<reference evidence="2 3" key="1">
    <citation type="submission" date="2018-03" db="EMBL/GenBank/DDBJ databases">
        <title>Ahniella affigens gen. nov., sp. nov., a gammaproteobacterium isolated from sandy soil near a stream.</title>
        <authorList>
            <person name="Ko Y."/>
            <person name="Kim J.-H."/>
        </authorList>
    </citation>
    <scope>NUCLEOTIDE SEQUENCE [LARGE SCALE GENOMIC DNA]</scope>
    <source>
        <strain evidence="2 3">D13</strain>
    </source>
</reference>
<accession>A0A2P1PX06</accession>
<feature type="chain" id="PRO_5015166419" evidence="1">
    <location>
        <begin position="25"/>
        <end position="88"/>
    </location>
</feature>
<evidence type="ECO:0000313" key="3">
    <source>
        <dbReference type="Proteomes" id="UP000241074"/>
    </source>
</evidence>
<dbReference type="InterPro" id="IPR011050">
    <property type="entry name" value="Pectin_lyase_fold/virulence"/>
</dbReference>
<dbReference type="SUPFAM" id="SSF51126">
    <property type="entry name" value="Pectin lyase-like"/>
    <property type="match status" value="1"/>
</dbReference>
<name>A0A2P1PX06_9GAMM</name>
<dbReference type="KEGG" id="xba:C7S18_20255"/>
<organism evidence="2 3">
    <name type="scientific">Ahniella affigens</name>
    <dbReference type="NCBI Taxonomy" id="2021234"/>
    <lineage>
        <taxon>Bacteria</taxon>
        <taxon>Pseudomonadati</taxon>
        <taxon>Pseudomonadota</taxon>
        <taxon>Gammaproteobacteria</taxon>
        <taxon>Lysobacterales</taxon>
        <taxon>Rhodanobacteraceae</taxon>
        <taxon>Ahniella</taxon>
    </lineage>
</organism>
<evidence type="ECO:0000313" key="2">
    <source>
        <dbReference type="EMBL" id="AVP99360.1"/>
    </source>
</evidence>
<keyword evidence="3" id="KW-1185">Reference proteome</keyword>
<gene>
    <name evidence="2" type="ORF">C7S18_20255</name>
</gene>